<dbReference type="GO" id="GO:0005525">
    <property type="term" value="F:GTP binding"/>
    <property type="evidence" value="ECO:0007669"/>
    <property type="project" value="InterPro"/>
</dbReference>
<keyword evidence="4" id="KW-1185">Reference proteome</keyword>
<dbReference type="RefSeq" id="XP_041153844.1">
    <property type="nucleotide sequence ID" value="XM_041304321.1"/>
</dbReference>
<dbReference type="SUPFAM" id="SSF52540">
    <property type="entry name" value="P-loop containing nucleoside triphosphate hydrolases"/>
    <property type="match status" value="1"/>
</dbReference>
<evidence type="ECO:0000256" key="1">
    <source>
        <dbReference type="SAM" id="Phobius"/>
    </source>
</evidence>
<keyword evidence="1" id="KW-1133">Transmembrane helix</keyword>
<sequence length="613" mass="68475">MANHIHTLTAPCAIHISGISIDFSLSEKNVESAEARIGKSSRPIDHNAGKTMRQTFYPPIKISLGDTFSLRLRYKKRFRKSHEDIHFDLDEIPRRPDARQEYRKSHDNIKIVVILAGNTIIEHVEQPGSTSDTTLELQPTTDEIVQICPRFRILVIGKTGVGKSSLINRAFGVHEAIASTHKPGEADIDHEFISPQNDRFVLHDSKGFEPGDEGNVNIVQGFIERRREMSLEDQLHAVWLCFEIPRAGGRLLETGTEEFLALKRSGKLGNIPVVVVFTKYDRFINRVNRTLNESSLVGLSSNAVKELIKNKADAELKEICIGPLEKFAGLDVPHATVSTNKEHAETLARLIQITEERVYKHVAAEASVMTSMAQRVDPGLKIKASIEVGKRRYWKALASCAAFQDRRTSDCLHVLHTDIVRVWNFHDPHGYLGSHEFRTMVVNMVDKLDVGSPTNPDRTMAAGLSTVGAVAGILAVLAGPAAPIVLPIVASVVIAKWAYDVYKLSGVVLQRFIAYIVDLTLVLQILHLVSDGQELSRRVIKLAVAAYYKSPISGDVHNRIQEYGRTLTLLERADRDTLRKIIELMELYRIDAKEISDVRAQIPTVDSIPDEPW</sequence>
<organism evidence="3 4">
    <name type="scientific">Suillus plorans</name>
    <dbReference type="NCBI Taxonomy" id="116603"/>
    <lineage>
        <taxon>Eukaryota</taxon>
        <taxon>Fungi</taxon>
        <taxon>Dikarya</taxon>
        <taxon>Basidiomycota</taxon>
        <taxon>Agaricomycotina</taxon>
        <taxon>Agaricomycetes</taxon>
        <taxon>Agaricomycetidae</taxon>
        <taxon>Boletales</taxon>
        <taxon>Suillineae</taxon>
        <taxon>Suillaceae</taxon>
        <taxon>Suillus</taxon>
    </lineage>
</organism>
<feature type="domain" description="G" evidence="2">
    <location>
        <begin position="152"/>
        <end position="224"/>
    </location>
</feature>
<dbReference type="EMBL" id="JABBWE010000093">
    <property type="protein sequence ID" value="KAG1786390.1"/>
    <property type="molecule type" value="Genomic_DNA"/>
</dbReference>
<evidence type="ECO:0000313" key="3">
    <source>
        <dbReference type="EMBL" id="KAG1786390.1"/>
    </source>
</evidence>
<dbReference type="Pfam" id="PF01926">
    <property type="entry name" value="MMR_HSR1"/>
    <property type="match status" value="1"/>
</dbReference>
<accession>A0A9P7DC46</accession>
<feature type="transmembrane region" description="Helical" evidence="1">
    <location>
        <begin position="508"/>
        <end position="529"/>
    </location>
</feature>
<evidence type="ECO:0000313" key="4">
    <source>
        <dbReference type="Proteomes" id="UP000719766"/>
    </source>
</evidence>
<evidence type="ECO:0000259" key="2">
    <source>
        <dbReference type="Pfam" id="PF01926"/>
    </source>
</evidence>
<dbReference type="Gene3D" id="3.40.50.300">
    <property type="entry name" value="P-loop containing nucleotide triphosphate hydrolases"/>
    <property type="match status" value="1"/>
</dbReference>
<dbReference type="InterPro" id="IPR006073">
    <property type="entry name" value="GTP-bd"/>
</dbReference>
<proteinExistence type="predicted"/>
<reference evidence="3" key="1">
    <citation type="journal article" date="2020" name="New Phytol.">
        <title>Comparative genomics reveals dynamic genome evolution in host specialist ectomycorrhizal fungi.</title>
        <authorList>
            <person name="Lofgren L.A."/>
            <person name="Nguyen N.H."/>
            <person name="Vilgalys R."/>
            <person name="Ruytinx J."/>
            <person name="Liao H.L."/>
            <person name="Branco S."/>
            <person name="Kuo A."/>
            <person name="LaButti K."/>
            <person name="Lipzen A."/>
            <person name="Andreopoulos W."/>
            <person name="Pangilinan J."/>
            <person name="Riley R."/>
            <person name="Hundley H."/>
            <person name="Na H."/>
            <person name="Barry K."/>
            <person name="Grigoriev I.V."/>
            <person name="Stajich J.E."/>
            <person name="Kennedy P.G."/>
        </authorList>
    </citation>
    <scope>NUCLEOTIDE SEQUENCE</scope>
    <source>
        <strain evidence="3">S12</strain>
    </source>
</reference>
<dbReference type="AlphaFoldDB" id="A0A9P7DC46"/>
<feature type="transmembrane region" description="Helical" evidence="1">
    <location>
        <begin position="484"/>
        <end position="502"/>
    </location>
</feature>
<keyword evidence="1" id="KW-0472">Membrane</keyword>
<gene>
    <name evidence="3" type="ORF">HD556DRAFT_1415864</name>
</gene>
<keyword evidence="1" id="KW-0812">Transmembrane</keyword>
<dbReference type="Proteomes" id="UP000719766">
    <property type="component" value="Unassembled WGS sequence"/>
</dbReference>
<protein>
    <recommendedName>
        <fullName evidence="2">G domain-containing protein</fullName>
    </recommendedName>
</protein>
<dbReference type="OrthoDB" id="391988at2759"/>
<comment type="caution">
    <text evidence="3">The sequence shown here is derived from an EMBL/GenBank/DDBJ whole genome shotgun (WGS) entry which is preliminary data.</text>
</comment>
<name>A0A9P7DC46_9AGAM</name>
<dbReference type="InterPro" id="IPR027417">
    <property type="entry name" value="P-loop_NTPase"/>
</dbReference>
<dbReference type="GeneID" id="64598085"/>